<dbReference type="AlphaFoldDB" id="A0A8I0MWY2"/>
<comment type="caution">
    <text evidence="2">The sequence shown here is derived from an EMBL/GenBank/DDBJ whole genome shotgun (WGS) entry which is preliminary data.</text>
</comment>
<feature type="transmembrane region" description="Helical" evidence="1">
    <location>
        <begin position="12"/>
        <end position="32"/>
    </location>
</feature>
<dbReference type="Proteomes" id="UP000660708">
    <property type="component" value="Unassembled WGS sequence"/>
</dbReference>
<organism evidence="2 3">
    <name type="scientific">Pseudoalteromonas peptidolytica F12-50-A1</name>
    <dbReference type="NCBI Taxonomy" id="1315280"/>
    <lineage>
        <taxon>Bacteria</taxon>
        <taxon>Pseudomonadati</taxon>
        <taxon>Pseudomonadota</taxon>
        <taxon>Gammaproteobacteria</taxon>
        <taxon>Alteromonadales</taxon>
        <taxon>Pseudoalteromonadaceae</taxon>
        <taxon>Pseudoalteromonas</taxon>
    </lineage>
</organism>
<accession>A0A8I0MWY2</accession>
<reference evidence="2 3" key="1">
    <citation type="submission" date="2015-06" db="EMBL/GenBank/DDBJ databases">
        <title>Genome sequence of Pseudoalteromonas peptidolytica.</title>
        <authorList>
            <person name="Xie B.-B."/>
            <person name="Rong J.-C."/>
            <person name="Qin Q.-L."/>
            <person name="Zhang Y.-Z."/>
        </authorList>
    </citation>
    <scope>NUCLEOTIDE SEQUENCE [LARGE SCALE GENOMIC DNA]</scope>
    <source>
        <strain evidence="2 3">F12-50-A1</strain>
    </source>
</reference>
<proteinExistence type="predicted"/>
<evidence type="ECO:0008006" key="4">
    <source>
        <dbReference type="Google" id="ProtNLM"/>
    </source>
</evidence>
<name>A0A8I0MWY2_9GAMM</name>
<keyword evidence="1" id="KW-1133">Transmembrane helix</keyword>
<keyword evidence="3" id="KW-1185">Reference proteome</keyword>
<keyword evidence="1" id="KW-0472">Membrane</keyword>
<protein>
    <recommendedName>
        <fullName evidence="4">DUF4340 domain-containing protein</fullName>
    </recommendedName>
</protein>
<evidence type="ECO:0000256" key="1">
    <source>
        <dbReference type="SAM" id="Phobius"/>
    </source>
</evidence>
<feature type="transmembrane region" description="Helical" evidence="1">
    <location>
        <begin position="38"/>
        <end position="58"/>
    </location>
</feature>
<gene>
    <name evidence="2" type="ORF">PPEP_a1780</name>
</gene>
<evidence type="ECO:0000313" key="2">
    <source>
        <dbReference type="EMBL" id="MBE0347346.1"/>
    </source>
</evidence>
<sequence>MIQMSRKAWNNVVIFSMLLMIFFLNGLHYKLNPTDEKMGIQAVLPAQSFVLTLAFPGYKIERIGTSWRIELPKGATQSYSVSELSAMVSSWQKAQLNVIEKPPQLGEALSVARIWLATHELPLSFQLYQHSNRLILFDKHKQRWFELDEAQARALFLPILFRQQEI</sequence>
<evidence type="ECO:0000313" key="3">
    <source>
        <dbReference type="Proteomes" id="UP000660708"/>
    </source>
</evidence>
<dbReference type="RefSeq" id="WP_147390114.1">
    <property type="nucleotide sequence ID" value="NZ_AQHF01000026.1"/>
</dbReference>
<keyword evidence="1" id="KW-0812">Transmembrane</keyword>
<dbReference type="EMBL" id="AQHF01000026">
    <property type="protein sequence ID" value="MBE0347346.1"/>
    <property type="molecule type" value="Genomic_DNA"/>
</dbReference>